<name>A0A251VM25_HELAN</name>
<dbReference type="InterPro" id="IPR000565">
    <property type="entry name" value="Topo_IIA_B"/>
</dbReference>
<dbReference type="InterPro" id="IPR018522">
    <property type="entry name" value="TopoIIA_CS"/>
</dbReference>
<organism evidence="15 16">
    <name type="scientific">Helianthus annuus</name>
    <name type="common">Common sunflower</name>
    <dbReference type="NCBI Taxonomy" id="4232"/>
    <lineage>
        <taxon>Eukaryota</taxon>
        <taxon>Viridiplantae</taxon>
        <taxon>Streptophyta</taxon>
        <taxon>Embryophyta</taxon>
        <taxon>Tracheophyta</taxon>
        <taxon>Spermatophyta</taxon>
        <taxon>Magnoliopsida</taxon>
        <taxon>eudicotyledons</taxon>
        <taxon>Gunneridae</taxon>
        <taxon>Pentapetalae</taxon>
        <taxon>asterids</taxon>
        <taxon>campanulids</taxon>
        <taxon>Asterales</taxon>
        <taxon>Asteraceae</taxon>
        <taxon>Asteroideae</taxon>
        <taxon>Heliantheae alliance</taxon>
        <taxon>Heliantheae</taxon>
        <taxon>Helianthus</taxon>
    </lineage>
</organism>
<dbReference type="NCBIfam" id="TIGR01059">
    <property type="entry name" value="gyrB"/>
    <property type="match status" value="1"/>
</dbReference>
<feature type="domain" description="Toprim" evidence="13">
    <location>
        <begin position="517"/>
        <end position="624"/>
    </location>
</feature>
<dbReference type="SUPFAM" id="SSF55874">
    <property type="entry name" value="ATPase domain of HSP90 chaperone/DNA topoisomerase II/histidine kinase"/>
    <property type="match status" value="1"/>
</dbReference>
<dbReference type="OMA" id="QLWSTTM"/>
<dbReference type="EMBL" id="MNCJ02000316">
    <property type="protein sequence ID" value="KAF5821169.1"/>
    <property type="molecule type" value="Genomic_DNA"/>
</dbReference>
<keyword evidence="10 12" id="KW-0413">Isomerase</keyword>
<dbReference type="GO" id="GO:0005524">
    <property type="term" value="F:ATP binding"/>
    <property type="evidence" value="ECO:0007669"/>
    <property type="project" value="UniProtKB-UniRule"/>
</dbReference>
<evidence type="ECO:0000256" key="5">
    <source>
        <dbReference type="ARBA" id="ARBA00022741"/>
    </source>
</evidence>
<dbReference type="InterPro" id="IPR001241">
    <property type="entry name" value="Topo_IIA"/>
</dbReference>
<keyword evidence="4" id="KW-0479">Metal-binding</keyword>
<dbReference type="Gene3D" id="3.40.50.670">
    <property type="match status" value="1"/>
</dbReference>
<comment type="cofactor">
    <cofactor evidence="2">
        <name>Mg(2+)</name>
        <dbReference type="ChEBI" id="CHEBI:18420"/>
    </cofactor>
</comment>
<dbReference type="InterPro" id="IPR002288">
    <property type="entry name" value="DNA_gyrase_B_C"/>
</dbReference>
<dbReference type="SUPFAM" id="SSF56719">
    <property type="entry name" value="Type II DNA topoisomerase"/>
    <property type="match status" value="1"/>
</dbReference>
<dbReference type="InterPro" id="IPR014721">
    <property type="entry name" value="Ribsml_uS5_D2-typ_fold_subgr"/>
</dbReference>
<evidence type="ECO:0000256" key="3">
    <source>
        <dbReference type="ARBA" id="ARBA00010708"/>
    </source>
</evidence>
<evidence type="ECO:0000313" key="15">
    <source>
        <dbReference type="EMBL" id="OTG36494.1"/>
    </source>
</evidence>
<evidence type="ECO:0000259" key="13">
    <source>
        <dbReference type="PROSITE" id="PS50880"/>
    </source>
</evidence>
<dbReference type="InParanoid" id="A0A251VM25"/>
<dbReference type="PROSITE" id="PS50880">
    <property type="entry name" value="TOPRIM"/>
    <property type="match status" value="1"/>
</dbReference>
<keyword evidence="5 12" id="KW-0547">Nucleotide-binding</keyword>
<comment type="similarity">
    <text evidence="3 12">Belongs to the type II topoisomerase GyrB family.</text>
</comment>
<evidence type="ECO:0000313" key="16">
    <source>
        <dbReference type="Proteomes" id="UP000215914"/>
    </source>
</evidence>
<dbReference type="InterPro" id="IPR003594">
    <property type="entry name" value="HATPase_dom"/>
</dbReference>
<comment type="catalytic activity">
    <reaction evidence="1 12">
        <text>ATP-dependent breakage, passage and rejoining of double-stranded DNA.</text>
        <dbReference type="EC" id="5.6.2.2"/>
    </reaction>
</comment>
<dbReference type="PRINTS" id="PR00418">
    <property type="entry name" value="TPI2FAMILY"/>
</dbReference>
<dbReference type="GO" id="GO:0005694">
    <property type="term" value="C:chromosome"/>
    <property type="evidence" value="ECO:0007669"/>
    <property type="project" value="InterPro"/>
</dbReference>
<evidence type="ECO:0000256" key="1">
    <source>
        <dbReference type="ARBA" id="ARBA00000185"/>
    </source>
</evidence>
<dbReference type="FunFam" id="3.30.565.10:FF:000002">
    <property type="entry name" value="DNA gyrase subunit B"/>
    <property type="match status" value="1"/>
</dbReference>
<dbReference type="STRING" id="4232.A0A251VM25"/>
<dbReference type="GO" id="GO:0046872">
    <property type="term" value="F:metal ion binding"/>
    <property type="evidence" value="ECO:0007669"/>
    <property type="project" value="UniProtKB-UniRule"/>
</dbReference>
<evidence type="ECO:0000256" key="2">
    <source>
        <dbReference type="ARBA" id="ARBA00001946"/>
    </source>
</evidence>
<dbReference type="CDD" id="cd03366">
    <property type="entry name" value="TOPRIM_TopoIIA_GyrB"/>
    <property type="match status" value="1"/>
</dbReference>
<comment type="function">
    <text evidence="12">A type II topoisomerase that negatively supercoils closed circular double-stranded DNA in an ATP-dependent manner.</text>
</comment>
<dbReference type="SUPFAM" id="SSF54211">
    <property type="entry name" value="Ribosomal protein S5 domain 2-like"/>
    <property type="match status" value="1"/>
</dbReference>
<keyword evidence="6 12" id="KW-0067">ATP-binding</keyword>
<dbReference type="InterPro" id="IPR006171">
    <property type="entry name" value="TOPRIM_dom"/>
</dbReference>
<dbReference type="InterPro" id="IPR013760">
    <property type="entry name" value="Topo_IIA-like_dom_sf"/>
</dbReference>
<dbReference type="InterPro" id="IPR020568">
    <property type="entry name" value="Ribosomal_Su5_D2-typ_SF"/>
</dbReference>
<dbReference type="InterPro" id="IPR013759">
    <property type="entry name" value="Topo_IIA_B_C"/>
</dbReference>
<dbReference type="SMART" id="SM00387">
    <property type="entry name" value="HATPase_c"/>
    <property type="match status" value="1"/>
</dbReference>
<keyword evidence="8 12" id="KW-0799">Topoisomerase</keyword>
<dbReference type="Gene3D" id="3.30.230.10">
    <property type="match status" value="1"/>
</dbReference>
<sequence length="736" mass="81616">MALLKPHHTTYYHSLRLIMSSRFFIPTHGLFISSVSPTPPSLFLKPRSNLGVRTLLTNRVLVPSVLVPPRSSFISSASSGSVAEVKKGKEGPDRYESDNIQILEGLDAVRKRPGMYIGSTGFRGLHHLVYEILDNAVDEAQAGFASKVDIVLLADGSVCITDNGRGIPIDLHPGSKKSGVETVLTVLHAGGKFGGASSGYKVSGGLHGVGLSVVNALSEKLEVTVWRDCKECYQSYTRGKPFKPLACKALPHKLQDRTGTSIKFWPDSQIFTSGMEFDYDTIAARVRERAFLVPGLTITLKKEDKDPEKKRYDEYCFAGGLVEYVKWLNADKQPLHDILSFRKEADGITVDVAFQWCSDAYSDTLLGYANSIRTVDGGTHIDGIKASLTRTINNFGKKSKLIKDKDISLSGEHVREGLTCVISVKLPNPEFEGQTKTRLGNPEVRRIVDHSLQEFLTEYLELNPDVLDLILSKSLNALKAAQAAKRARELERQKSVLKVSSLPGKLADCSATDPEKAEIFIVEGDSAGGSAKQGRDKNFQAILPLKGKILNVERKDEEAMYKNAEIQSLIRALGLGVKGEDFKKDGLRYHKIIILTDADVDGAHIRTLLLTFFYRYQRALFDEGCIYVGVPPLYKVERGKHAHYCYDEAELKKLQSSFPSNASYHIQRFKGLGEMMPAQLWETTLDPKTRLLKKLVVEDAAEANVTFSSLMGARVDVRKEMIQKAARKINLKHLDI</sequence>
<dbReference type="FunCoup" id="A0A251VM25">
    <property type="interactions" value="918"/>
</dbReference>
<evidence type="ECO:0000256" key="12">
    <source>
        <dbReference type="RuleBase" id="RU362094"/>
    </source>
</evidence>
<dbReference type="Pfam" id="PF01751">
    <property type="entry name" value="Toprim"/>
    <property type="match status" value="1"/>
</dbReference>
<comment type="cofactor">
    <cofactor evidence="12">
        <name>Ca(2+)</name>
        <dbReference type="ChEBI" id="CHEBI:29108"/>
    </cofactor>
    <cofactor evidence="12">
        <name>Mg(2+)</name>
        <dbReference type="ChEBI" id="CHEBI:18420"/>
    </cofactor>
    <cofactor evidence="12">
        <name>Mn(2+)</name>
        <dbReference type="ChEBI" id="CHEBI:29035"/>
    </cofactor>
</comment>
<keyword evidence="7" id="KW-0460">Magnesium</keyword>
<keyword evidence="9" id="KW-0238">DNA-binding</keyword>
<dbReference type="CDD" id="cd00822">
    <property type="entry name" value="TopoII_Trans_DNA_gyrase"/>
    <property type="match status" value="1"/>
</dbReference>
<dbReference type="PRINTS" id="PR01159">
    <property type="entry name" value="DNAGYRASEB"/>
</dbReference>
<dbReference type="InterPro" id="IPR034160">
    <property type="entry name" value="TOPRIM_GyrB"/>
</dbReference>
<evidence type="ECO:0000256" key="7">
    <source>
        <dbReference type="ARBA" id="ARBA00022842"/>
    </source>
</evidence>
<dbReference type="Pfam" id="PF00986">
    <property type="entry name" value="DNA_gyraseB_C"/>
    <property type="match status" value="1"/>
</dbReference>
<dbReference type="FunFam" id="3.40.50.670:FF:000002">
    <property type="entry name" value="DNA gyrase subunit B"/>
    <property type="match status" value="1"/>
</dbReference>
<dbReference type="Proteomes" id="UP000215914">
    <property type="component" value="Chromosome 1"/>
</dbReference>
<evidence type="ECO:0000256" key="6">
    <source>
        <dbReference type="ARBA" id="ARBA00022840"/>
    </source>
</evidence>
<reference evidence="15" key="2">
    <citation type="submission" date="2017-02" db="EMBL/GenBank/DDBJ databases">
        <title>Sunflower complete genome.</title>
        <authorList>
            <person name="Langlade N."/>
            <person name="Munos S."/>
        </authorList>
    </citation>
    <scope>NUCLEOTIDE SEQUENCE [LARGE SCALE GENOMIC DNA]</scope>
    <source>
        <tissue evidence="15">Leaves</tissue>
    </source>
</reference>
<dbReference type="EMBL" id="CM007890">
    <property type="protein sequence ID" value="OTG36494.1"/>
    <property type="molecule type" value="Genomic_DNA"/>
</dbReference>
<evidence type="ECO:0000256" key="11">
    <source>
        <dbReference type="ARBA" id="ARBA00063759"/>
    </source>
</evidence>
<evidence type="ECO:0000256" key="10">
    <source>
        <dbReference type="ARBA" id="ARBA00023235"/>
    </source>
</evidence>
<dbReference type="AlphaFoldDB" id="A0A251VM25"/>
<dbReference type="PANTHER" id="PTHR45866:SF1">
    <property type="entry name" value="DNA GYRASE SUBUNIT B, MITOCHONDRIAL"/>
    <property type="match status" value="1"/>
</dbReference>
<evidence type="ECO:0000256" key="4">
    <source>
        <dbReference type="ARBA" id="ARBA00022723"/>
    </source>
</evidence>
<dbReference type="SMART" id="SM00433">
    <property type="entry name" value="TOP2c"/>
    <property type="match status" value="1"/>
</dbReference>
<dbReference type="GO" id="GO:0003677">
    <property type="term" value="F:DNA binding"/>
    <property type="evidence" value="ECO:0007669"/>
    <property type="project" value="UniProtKB-UniRule"/>
</dbReference>
<evidence type="ECO:0000256" key="9">
    <source>
        <dbReference type="ARBA" id="ARBA00023125"/>
    </source>
</evidence>
<dbReference type="InterPro" id="IPR013506">
    <property type="entry name" value="Topo_IIA_bsu_dom2"/>
</dbReference>
<dbReference type="EC" id="5.6.2.2" evidence="12"/>
<accession>A0A251VM25</accession>
<dbReference type="InterPro" id="IPR036890">
    <property type="entry name" value="HATPase_C_sf"/>
</dbReference>
<gene>
    <name evidence="15" type="ORF">HannXRQ_Chr01g0008211</name>
    <name evidence="14" type="ORF">HanXRQr2_Chr01g0010701</name>
</gene>
<evidence type="ECO:0000313" key="14">
    <source>
        <dbReference type="EMBL" id="KAF5821169.1"/>
    </source>
</evidence>
<dbReference type="PROSITE" id="PS00177">
    <property type="entry name" value="TOPOISOMERASE_II"/>
    <property type="match status" value="1"/>
</dbReference>
<dbReference type="NCBIfam" id="NF004189">
    <property type="entry name" value="PRK05644.1"/>
    <property type="match status" value="1"/>
</dbReference>
<dbReference type="InterPro" id="IPR011557">
    <property type="entry name" value="GyrB"/>
</dbReference>
<evidence type="ECO:0000256" key="8">
    <source>
        <dbReference type="ARBA" id="ARBA00023029"/>
    </source>
</evidence>
<proteinExistence type="inferred from homology"/>
<dbReference type="Gramene" id="mRNA:HanXRQr2_Chr01g0010701">
    <property type="protein sequence ID" value="mRNA:HanXRQr2_Chr01g0010701"/>
    <property type="gene ID" value="HanXRQr2_Chr01g0010701"/>
</dbReference>
<dbReference type="PANTHER" id="PTHR45866">
    <property type="entry name" value="DNA GYRASE/TOPOISOMERASE SUBUNIT B"/>
    <property type="match status" value="1"/>
</dbReference>
<keyword evidence="12" id="KW-0809">Transit peptide</keyword>
<protein>
    <recommendedName>
        <fullName evidence="12">DNA gyrase subunit B</fullName>
        <ecNumber evidence="12">5.6.2.2</ecNumber>
    </recommendedName>
</protein>
<dbReference type="Pfam" id="PF02518">
    <property type="entry name" value="HATPase_c"/>
    <property type="match status" value="1"/>
</dbReference>
<dbReference type="Pfam" id="PF00204">
    <property type="entry name" value="DNA_gyraseB"/>
    <property type="match status" value="1"/>
</dbReference>
<dbReference type="FunFam" id="3.30.230.10:FF:000005">
    <property type="entry name" value="DNA gyrase subunit B"/>
    <property type="match status" value="1"/>
</dbReference>
<reference evidence="14 16" key="1">
    <citation type="journal article" date="2017" name="Nature">
        <title>The sunflower genome provides insights into oil metabolism, flowering and Asterid evolution.</title>
        <authorList>
            <person name="Badouin H."/>
            <person name="Gouzy J."/>
            <person name="Grassa C.J."/>
            <person name="Murat F."/>
            <person name="Staton S.E."/>
            <person name="Cottret L."/>
            <person name="Lelandais-Briere C."/>
            <person name="Owens G.L."/>
            <person name="Carrere S."/>
            <person name="Mayjonade B."/>
            <person name="Legrand L."/>
            <person name="Gill N."/>
            <person name="Kane N.C."/>
            <person name="Bowers J.E."/>
            <person name="Hubner S."/>
            <person name="Bellec A."/>
            <person name="Berard A."/>
            <person name="Berges H."/>
            <person name="Blanchet N."/>
            <person name="Boniface M.C."/>
            <person name="Brunel D."/>
            <person name="Catrice O."/>
            <person name="Chaidir N."/>
            <person name="Claudel C."/>
            <person name="Donnadieu C."/>
            <person name="Faraut T."/>
            <person name="Fievet G."/>
            <person name="Helmstetter N."/>
            <person name="King M."/>
            <person name="Knapp S.J."/>
            <person name="Lai Z."/>
            <person name="Le Paslier M.C."/>
            <person name="Lippi Y."/>
            <person name="Lorenzon L."/>
            <person name="Mandel J.R."/>
            <person name="Marage G."/>
            <person name="Marchand G."/>
            <person name="Marquand E."/>
            <person name="Bret-Mestries E."/>
            <person name="Morien E."/>
            <person name="Nambeesan S."/>
            <person name="Nguyen T."/>
            <person name="Pegot-Espagnet P."/>
            <person name="Pouilly N."/>
            <person name="Raftis F."/>
            <person name="Sallet E."/>
            <person name="Schiex T."/>
            <person name="Thomas J."/>
            <person name="Vandecasteele C."/>
            <person name="Vares D."/>
            <person name="Vear F."/>
            <person name="Vautrin S."/>
            <person name="Crespi M."/>
            <person name="Mangin B."/>
            <person name="Burke J.M."/>
            <person name="Salse J."/>
            <person name="Munos S."/>
            <person name="Vincourt P."/>
            <person name="Rieseberg L.H."/>
            <person name="Langlade N.B."/>
        </authorList>
    </citation>
    <scope>NUCLEOTIDE SEQUENCE [LARGE SCALE GENOMIC DNA]</scope>
    <source>
        <strain evidence="16">cv. SF193</strain>
        <tissue evidence="14">Leaves</tissue>
    </source>
</reference>
<dbReference type="GO" id="GO:0034335">
    <property type="term" value="F:DNA negative supercoiling activity"/>
    <property type="evidence" value="ECO:0007669"/>
    <property type="project" value="UniProtKB-ARBA"/>
</dbReference>
<keyword evidence="16" id="KW-1185">Reference proteome</keyword>
<dbReference type="OrthoDB" id="276498at2759"/>
<dbReference type="Gene3D" id="3.30.565.10">
    <property type="entry name" value="Histidine kinase-like ATPase, C-terminal domain"/>
    <property type="match status" value="1"/>
</dbReference>
<dbReference type="CDD" id="cd16928">
    <property type="entry name" value="HATPase_GyrB-like"/>
    <property type="match status" value="1"/>
</dbReference>
<reference evidence="14" key="3">
    <citation type="submission" date="2020-06" db="EMBL/GenBank/DDBJ databases">
        <title>Helianthus annuus Genome sequencing and assembly Release 2.</title>
        <authorList>
            <person name="Gouzy J."/>
            <person name="Langlade N."/>
            <person name="Munos S."/>
        </authorList>
    </citation>
    <scope>NUCLEOTIDE SEQUENCE</scope>
    <source>
        <tissue evidence="14">Leaves</tissue>
    </source>
</reference>
<comment type="subunit">
    <text evidence="11 12">Made up of two chains. The A chain is responsible for DNA breakage and rejoining; the B chain catalyzes ATP hydrolysis.</text>
</comment>
<dbReference type="GO" id="GO:0006265">
    <property type="term" value="P:DNA topological change"/>
    <property type="evidence" value="ECO:0007669"/>
    <property type="project" value="UniProtKB-UniRule"/>
</dbReference>